<reference evidence="2" key="1">
    <citation type="submission" date="2021-06" db="EMBL/GenBank/DDBJ databases">
        <authorList>
            <person name="Kallberg Y."/>
            <person name="Tangrot J."/>
            <person name="Rosling A."/>
        </authorList>
    </citation>
    <scope>NUCLEOTIDE SEQUENCE</scope>
    <source>
        <strain evidence="2">IA702</strain>
    </source>
</reference>
<dbReference type="OrthoDB" id="10256793at2759"/>
<accession>A0A9N9EIT8</accession>
<dbReference type="InterPro" id="IPR008971">
    <property type="entry name" value="HSP40/DnaJ_pept-bd"/>
</dbReference>
<dbReference type="GO" id="GO:0051082">
    <property type="term" value="F:unfolded protein binding"/>
    <property type="evidence" value="ECO:0007669"/>
    <property type="project" value="InterPro"/>
</dbReference>
<dbReference type="Proteomes" id="UP000789572">
    <property type="component" value="Unassembled WGS sequence"/>
</dbReference>
<name>A0A9N9EIT8_9GLOM</name>
<dbReference type="SUPFAM" id="SSF49493">
    <property type="entry name" value="HSP40/DnaJ peptide-binding domain"/>
    <property type="match status" value="1"/>
</dbReference>
<dbReference type="Gene3D" id="2.60.260.20">
    <property type="entry name" value="Urease metallochaperone UreE, N-terminal domain"/>
    <property type="match status" value="1"/>
</dbReference>
<evidence type="ECO:0000313" key="3">
    <source>
        <dbReference type="Proteomes" id="UP000789572"/>
    </source>
</evidence>
<sequence length="40" mass="4149">GDDIHVKLPISFLDAILGSSVEVITLEGVEKVSVPAGTQN</sequence>
<comment type="caution">
    <text evidence="2">The sequence shown here is derived from an EMBL/GenBank/DDBJ whole genome shotgun (WGS) entry which is preliminary data.</text>
</comment>
<dbReference type="GO" id="GO:0006457">
    <property type="term" value="P:protein folding"/>
    <property type="evidence" value="ECO:0007669"/>
    <property type="project" value="InterPro"/>
</dbReference>
<organism evidence="2 3">
    <name type="scientific">Paraglomus occultum</name>
    <dbReference type="NCBI Taxonomy" id="144539"/>
    <lineage>
        <taxon>Eukaryota</taxon>
        <taxon>Fungi</taxon>
        <taxon>Fungi incertae sedis</taxon>
        <taxon>Mucoromycota</taxon>
        <taxon>Glomeromycotina</taxon>
        <taxon>Glomeromycetes</taxon>
        <taxon>Paraglomerales</taxon>
        <taxon>Paraglomeraceae</taxon>
        <taxon>Paraglomus</taxon>
    </lineage>
</organism>
<feature type="non-terminal residue" evidence="2">
    <location>
        <position position="40"/>
    </location>
</feature>
<protein>
    <submittedName>
        <fullName evidence="2">9082_t:CDS:1</fullName>
    </submittedName>
</protein>
<evidence type="ECO:0000313" key="2">
    <source>
        <dbReference type="EMBL" id="CAG8673516.1"/>
    </source>
</evidence>
<dbReference type="EMBL" id="CAJVPJ010007113">
    <property type="protein sequence ID" value="CAG8673516.1"/>
    <property type="molecule type" value="Genomic_DNA"/>
</dbReference>
<keyword evidence="3" id="KW-1185">Reference proteome</keyword>
<proteinExistence type="predicted"/>
<dbReference type="InterPro" id="IPR002939">
    <property type="entry name" value="DnaJ_C"/>
</dbReference>
<evidence type="ECO:0000259" key="1">
    <source>
        <dbReference type="Pfam" id="PF01556"/>
    </source>
</evidence>
<dbReference type="Pfam" id="PF01556">
    <property type="entry name" value="DnaJ_C"/>
    <property type="match status" value="1"/>
</dbReference>
<gene>
    <name evidence="2" type="ORF">POCULU_LOCUS11104</name>
</gene>
<feature type="domain" description="Chaperone DnaJ C-terminal" evidence="1">
    <location>
        <begin position="1"/>
        <end position="40"/>
    </location>
</feature>
<dbReference type="AlphaFoldDB" id="A0A9N9EIT8"/>
<feature type="non-terminal residue" evidence="2">
    <location>
        <position position="1"/>
    </location>
</feature>